<organism evidence="1 2">
    <name type="scientific">Smallanthus sonchifolius</name>
    <dbReference type="NCBI Taxonomy" id="185202"/>
    <lineage>
        <taxon>Eukaryota</taxon>
        <taxon>Viridiplantae</taxon>
        <taxon>Streptophyta</taxon>
        <taxon>Embryophyta</taxon>
        <taxon>Tracheophyta</taxon>
        <taxon>Spermatophyta</taxon>
        <taxon>Magnoliopsida</taxon>
        <taxon>eudicotyledons</taxon>
        <taxon>Gunneridae</taxon>
        <taxon>Pentapetalae</taxon>
        <taxon>asterids</taxon>
        <taxon>campanulids</taxon>
        <taxon>Asterales</taxon>
        <taxon>Asteraceae</taxon>
        <taxon>Asteroideae</taxon>
        <taxon>Heliantheae alliance</taxon>
        <taxon>Millerieae</taxon>
        <taxon>Smallanthus</taxon>
    </lineage>
</organism>
<gene>
    <name evidence="1" type="ORF">L1987_38950</name>
</gene>
<proteinExistence type="predicted"/>
<sequence>MKKSHMGFKTQPQFLIIILNILTVSVFNVHSQSISDDSDVMHALKNNLESHTSINWSDPNPCNWDHVTCTKDNRVTGIQAGNQNLKGSLPQNINSLTNLQVLELQNNQLTGPLPSLSGLTQLQHLLINNNNFTSIPTDFFNGMSSLLKVYLDYNAFDSWSIPDGLQIASKLQIFSATSTNLTGKIPHFFGSDTFSGLITLRLASNWLEGGLPDSFSGSMMQNLWLNGQQSSSRLNGSIRVLENMTHLIEVWLHGNSFSGPLPDFSGLNRLQSLSLRDNSFTGPVPLSLTGLKSLKVVNLTENVFQGPMPKFDDSVAVDMIGVDTFCLQYPGVDCDSRVNVLLAVAESVGYPQVFAEKWHGNDPCELWLGVTCSGDGDVTVVNFQKMGLTGSISSNFSLIKSLERLVLADNNLTGVIPDGLKDLPNLVEIDVSNNQLYGKVPIFKESVKVESDGNPDIGKDRPSVTPVSPDQRSGGNGGGGGGLDTWVVVGWVIGGFCVVLLIGLIGFWFFKVKTKRATGLVSQSTMVIHPRHPGPDGGEVKITIANSSNNNGPWETSMPTITGPSDIHRIEAGNMVISIQVLKRVTNNFSPSNILGRGGFGTVYKGELHDGTKIAVKRMESGLMREKGLDEFQSEISFLTKVRHRHLVALLGYCLDAKERLLVFEYMPQGTLSRFLFNWENDDLKPLDWTTRLTIALDVARGVEYLHGLAQQSFIHRDLKPSNILLGDDMRAKVGDFGLVRLAPEGKASLVTQLAGTLGYLAPEYAVTGRVTTKIDMFSFGVILMELITGRKALEETQPEDSIHLVQWFRKMQINKETFRKAIDPCLEPYLTEEALASVTKVADLAGHCCAREPYQRPDMSHAVNVLSSLTDLWKPTEPDPDDIYGIDLNMSLPQAVKKWQAMDGVTGLDLGRSGCTRNTQPSLRSTLQES</sequence>
<protein>
    <submittedName>
        <fullName evidence="1">Uncharacterized protein</fullName>
    </submittedName>
</protein>
<keyword evidence="2" id="KW-1185">Reference proteome</keyword>
<comment type="caution">
    <text evidence="1">The sequence shown here is derived from an EMBL/GenBank/DDBJ whole genome shotgun (WGS) entry which is preliminary data.</text>
</comment>
<reference evidence="2" key="1">
    <citation type="journal article" date="2022" name="Mol. Ecol. Resour.">
        <title>The genomes of chicory, endive, great burdock and yacon provide insights into Asteraceae palaeo-polyploidization history and plant inulin production.</title>
        <authorList>
            <person name="Fan W."/>
            <person name="Wang S."/>
            <person name="Wang H."/>
            <person name="Wang A."/>
            <person name="Jiang F."/>
            <person name="Liu H."/>
            <person name="Zhao H."/>
            <person name="Xu D."/>
            <person name="Zhang Y."/>
        </authorList>
    </citation>
    <scope>NUCLEOTIDE SEQUENCE [LARGE SCALE GENOMIC DNA]</scope>
    <source>
        <strain evidence="2">cv. Yunnan</strain>
    </source>
</reference>
<reference evidence="1 2" key="2">
    <citation type="journal article" date="2022" name="Mol. Ecol. Resour.">
        <title>The genomes of chicory, endive, great burdock and yacon provide insights into Asteraceae paleo-polyploidization history and plant inulin production.</title>
        <authorList>
            <person name="Fan W."/>
            <person name="Wang S."/>
            <person name="Wang H."/>
            <person name="Wang A."/>
            <person name="Jiang F."/>
            <person name="Liu H."/>
            <person name="Zhao H."/>
            <person name="Xu D."/>
            <person name="Zhang Y."/>
        </authorList>
    </citation>
    <scope>NUCLEOTIDE SEQUENCE [LARGE SCALE GENOMIC DNA]</scope>
    <source>
        <strain evidence="2">cv. Yunnan</strain>
        <tissue evidence="1">Leaves</tissue>
    </source>
</reference>
<accession>A0ACB9HK26</accession>
<dbReference type="Proteomes" id="UP001056120">
    <property type="component" value="Linkage Group LG12"/>
</dbReference>
<dbReference type="EMBL" id="CM042029">
    <property type="protein sequence ID" value="KAI3796283.1"/>
    <property type="molecule type" value="Genomic_DNA"/>
</dbReference>
<evidence type="ECO:0000313" key="1">
    <source>
        <dbReference type="EMBL" id="KAI3796283.1"/>
    </source>
</evidence>
<name>A0ACB9HK26_9ASTR</name>
<evidence type="ECO:0000313" key="2">
    <source>
        <dbReference type="Proteomes" id="UP001056120"/>
    </source>
</evidence>